<reference evidence="2 3" key="1">
    <citation type="submission" date="2024-04" db="EMBL/GenBank/DDBJ databases">
        <title>Defined microbial consortia suppress multidrug-resistant proinflammatory Enterobacteriaceae via ecological control.</title>
        <authorList>
            <person name="Furuichi M."/>
            <person name="Kawaguchi T."/>
            <person name="Pust M."/>
            <person name="Yasuma K."/>
            <person name="Plichta D."/>
            <person name="Hasegawa N."/>
            <person name="Ohya T."/>
            <person name="Bhattarai S."/>
            <person name="Sasajima S."/>
            <person name="Aoto Y."/>
            <person name="Tuganbaev T."/>
            <person name="Yaginuma M."/>
            <person name="Ueda M."/>
            <person name="Okahashi N."/>
            <person name="Amafuji K."/>
            <person name="Kiridooshi Y."/>
            <person name="Sugita K."/>
            <person name="Strazar M."/>
            <person name="Skelly A."/>
            <person name="Suda W."/>
            <person name="Hattori M."/>
            <person name="Nakamoto N."/>
            <person name="Caballero S."/>
            <person name="Norman J."/>
            <person name="Olle B."/>
            <person name="Tanoue T."/>
            <person name="Arita M."/>
            <person name="Bucci V."/>
            <person name="Atarashi K."/>
            <person name="Xavier R."/>
            <person name="Honda K."/>
        </authorList>
    </citation>
    <scope>NUCLEOTIDE SEQUENCE [LARGE SCALE GENOMIC DNA]</scope>
    <source>
        <strain evidence="3">f13</strain>
    </source>
</reference>
<dbReference type="Proteomes" id="UP001600894">
    <property type="component" value="Unassembled WGS sequence"/>
</dbReference>
<evidence type="ECO:0000313" key="3">
    <source>
        <dbReference type="Proteomes" id="UP001600894"/>
    </source>
</evidence>
<evidence type="ECO:0000259" key="1">
    <source>
        <dbReference type="SMART" id="SM00382"/>
    </source>
</evidence>
<dbReference type="PANTHER" id="PTHR30050:SF4">
    <property type="entry name" value="ATP-BINDING PROTEIN RV3427C IN INSERTION SEQUENCE-RELATED"/>
    <property type="match status" value="1"/>
</dbReference>
<dbReference type="SMART" id="SM00382">
    <property type="entry name" value="AAA"/>
    <property type="match status" value="1"/>
</dbReference>
<dbReference type="InterPro" id="IPR003593">
    <property type="entry name" value="AAA+_ATPase"/>
</dbReference>
<dbReference type="CDD" id="cd00009">
    <property type="entry name" value="AAA"/>
    <property type="match status" value="1"/>
</dbReference>
<evidence type="ECO:0000313" key="2">
    <source>
        <dbReference type="EMBL" id="GAA6270170.1"/>
    </source>
</evidence>
<dbReference type="GO" id="GO:0005524">
    <property type="term" value="F:ATP binding"/>
    <property type="evidence" value="ECO:0007669"/>
    <property type="project" value="UniProtKB-KW"/>
</dbReference>
<comment type="caution">
    <text evidence="2">The sequence shown here is derived from an EMBL/GenBank/DDBJ whole genome shotgun (WGS) entry which is preliminary data.</text>
</comment>
<dbReference type="EMBL" id="BAABXL010000001">
    <property type="protein sequence ID" value="GAA6270170.1"/>
    <property type="molecule type" value="Genomic_DNA"/>
</dbReference>
<dbReference type="PANTHER" id="PTHR30050">
    <property type="entry name" value="CHROMOSOMAL REPLICATION INITIATOR PROTEIN DNAA"/>
    <property type="match status" value="1"/>
</dbReference>
<dbReference type="InterPro" id="IPR027417">
    <property type="entry name" value="P-loop_NTPase"/>
</dbReference>
<keyword evidence="2" id="KW-0067">ATP-binding</keyword>
<keyword evidence="3" id="KW-1185">Reference proteome</keyword>
<dbReference type="SUPFAM" id="SSF52540">
    <property type="entry name" value="P-loop containing nucleoside triphosphate hydrolases"/>
    <property type="match status" value="1"/>
</dbReference>
<name>A0ABQ0B1L9_9FIRM</name>
<dbReference type="InterPro" id="IPR002611">
    <property type="entry name" value="IstB_ATP-bd"/>
</dbReference>
<gene>
    <name evidence="2" type="ORF">F130042H8_32300</name>
</gene>
<accession>A0ABQ0B1L9</accession>
<dbReference type="Gene3D" id="3.40.50.300">
    <property type="entry name" value="P-loop containing nucleotide triphosphate hydrolases"/>
    <property type="match status" value="1"/>
</dbReference>
<dbReference type="RefSeq" id="WP_390470817.1">
    <property type="nucleotide sequence ID" value="NZ_BAABXL010000001.1"/>
</dbReference>
<dbReference type="NCBIfam" id="NF005304">
    <property type="entry name" value="PRK06835.1"/>
    <property type="match status" value="1"/>
</dbReference>
<proteinExistence type="predicted"/>
<organism evidence="2 3">
    <name type="scientific">Enterocloster alcoholdehydrogenati</name>
    <dbReference type="NCBI Taxonomy" id="2547410"/>
    <lineage>
        <taxon>Bacteria</taxon>
        <taxon>Bacillati</taxon>
        <taxon>Bacillota</taxon>
        <taxon>Clostridia</taxon>
        <taxon>Lachnospirales</taxon>
        <taxon>Lachnospiraceae</taxon>
        <taxon>Enterocloster</taxon>
    </lineage>
</organism>
<feature type="domain" description="AAA+ ATPase" evidence="1">
    <location>
        <begin position="182"/>
        <end position="314"/>
    </location>
</feature>
<protein>
    <submittedName>
        <fullName evidence="2">ATP-binding protein</fullName>
    </submittedName>
</protein>
<keyword evidence="2" id="KW-0547">Nucleotide-binding</keyword>
<sequence>MALSNSQYDAIMREYGRQQMENQHRLEARKNEIYREIPAIRELEAEIAGRSVAGAKRLLGGDTGVLSQLKEELADLREQKALLIRAKGYPDDYLELHYRCPDCKDTGWRDGRKCHCFLKAQMKLLYAQSNLDQVLDQENFGNLSYAYYDDQEILPEIGLTNADYMRRVVRGCMDFAADFDRKKENLLFTGSTGVGKTFLTNCIARALMDSGHSVIYLSAGDLFEVFSRNKFDYDTPEDMRDTYRYILDCDLLIIDDLGTELNNSFTSSQLFYCINERMNMSRSTIISTNLSIARLRDSYTDRVTSRIMRYRIIPLYGRDIRLLKRE</sequence>
<dbReference type="Pfam" id="PF01695">
    <property type="entry name" value="IstB_IS21"/>
    <property type="match status" value="1"/>
</dbReference>